<accession>A0A7V4KFB3</accession>
<organism evidence="1">
    <name type="scientific">Fervidobacterium pennivorans</name>
    <dbReference type="NCBI Taxonomy" id="93466"/>
    <lineage>
        <taxon>Bacteria</taxon>
        <taxon>Thermotogati</taxon>
        <taxon>Thermotogota</taxon>
        <taxon>Thermotogae</taxon>
        <taxon>Thermotogales</taxon>
        <taxon>Fervidobacteriaceae</taxon>
        <taxon>Fervidobacterium</taxon>
    </lineage>
</organism>
<protein>
    <submittedName>
        <fullName evidence="1">Uncharacterized protein</fullName>
    </submittedName>
</protein>
<proteinExistence type="predicted"/>
<dbReference type="AlphaFoldDB" id="A0A7V4KFB3"/>
<gene>
    <name evidence="1" type="ORF">ENT78_11385</name>
</gene>
<dbReference type="EMBL" id="DSZZ01000527">
    <property type="protein sequence ID" value="HGU54103.1"/>
    <property type="molecule type" value="Genomic_DNA"/>
</dbReference>
<evidence type="ECO:0000313" key="1">
    <source>
        <dbReference type="EMBL" id="HGU54103.1"/>
    </source>
</evidence>
<sequence length="91" mass="10817">MAVLYNHTNSYIKVKMKWEKEWIEIPPDSEYTVPDWIAELFFGFTLTTEAQLKECYNRLLSLGNNISYEDFLKIHQSLIAEGKIKSRRRSE</sequence>
<name>A0A7V4KFB3_FERPE</name>
<comment type="caution">
    <text evidence="1">The sequence shown here is derived from an EMBL/GenBank/DDBJ whole genome shotgun (WGS) entry which is preliminary data.</text>
</comment>
<reference evidence="1" key="1">
    <citation type="journal article" date="2020" name="mSystems">
        <title>Genome- and Community-Level Interaction Insights into Carbon Utilization and Element Cycling Functions of Hydrothermarchaeota in Hydrothermal Sediment.</title>
        <authorList>
            <person name="Zhou Z."/>
            <person name="Liu Y."/>
            <person name="Xu W."/>
            <person name="Pan J."/>
            <person name="Luo Z.H."/>
            <person name="Li M."/>
        </authorList>
    </citation>
    <scope>NUCLEOTIDE SEQUENCE [LARGE SCALE GENOMIC DNA]</scope>
    <source>
        <strain evidence="1">SpSt-61</strain>
    </source>
</reference>